<dbReference type="InterPro" id="IPR016211">
    <property type="entry name" value="Glu/Phe/Leu/Val/Trp_DH_bac/arc"/>
</dbReference>
<dbReference type="Proteomes" id="UP001319180">
    <property type="component" value="Unassembled WGS sequence"/>
</dbReference>
<name>A0AAP2D4U9_9BACT</name>
<dbReference type="PIRSF" id="PIRSF000188">
    <property type="entry name" value="Phe_leu_dh"/>
    <property type="match status" value="1"/>
</dbReference>
<evidence type="ECO:0000256" key="6">
    <source>
        <dbReference type="RuleBase" id="RU004417"/>
    </source>
</evidence>
<reference evidence="8 9" key="1">
    <citation type="submission" date="2021-05" db="EMBL/GenBank/DDBJ databases">
        <title>A Polyphasic approach of four new species of the genus Ohtaekwangia: Ohtaekwangia histidinii sp. nov., Ohtaekwangia cretensis sp. nov., Ohtaekwangia indiensis sp. nov., Ohtaekwangia reichenbachii sp. nov. from diverse environment.</title>
        <authorList>
            <person name="Octaviana S."/>
        </authorList>
    </citation>
    <scope>NUCLEOTIDE SEQUENCE [LARGE SCALE GENOMIC DNA]</scope>
    <source>
        <strain evidence="8 9">PWU37</strain>
    </source>
</reference>
<dbReference type="SUPFAM" id="SSF51735">
    <property type="entry name" value="NAD(P)-binding Rossmann-fold domains"/>
    <property type="match status" value="1"/>
</dbReference>
<evidence type="ECO:0000313" key="9">
    <source>
        <dbReference type="Proteomes" id="UP001319180"/>
    </source>
</evidence>
<organism evidence="8 9">
    <name type="scientific">Dawidia soli</name>
    <dbReference type="NCBI Taxonomy" id="2782352"/>
    <lineage>
        <taxon>Bacteria</taxon>
        <taxon>Pseudomonadati</taxon>
        <taxon>Bacteroidota</taxon>
        <taxon>Cytophagia</taxon>
        <taxon>Cytophagales</taxon>
        <taxon>Chryseotaleaceae</taxon>
        <taxon>Dawidia</taxon>
    </lineage>
</organism>
<gene>
    <name evidence="8" type="ORF">KK078_02340</name>
</gene>
<dbReference type="CDD" id="cd01075">
    <property type="entry name" value="NAD_bind_Leu_Phe_Val_DH"/>
    <property type="match status" value="1"/>
</dbReference>
<dbReference type="Gene3D" id="3.40.50.10860">
    <property type="entry name" value="Leucine Dehydrogenase, chain A, domain 1"/>
    <property type="match status" value="1"/>
</dbReference>
<keyword evidence="9" id="KW-1185">Reference proteome</keyword>
<dbReference type="SUPFAM" id="SSF53223">
    <property type="entry name" value="Aminoacid dehydrogenase-like, N-terminal domain"/>
    <property type="match status" value="1"/>
</dbReference>
<dbReference type="GO" id="GO:0006520">
    <property type="term" value="P:amino acid metabolic process"/>
    <property type="evidence" value="ECO:0007669"/>
    <property type="project" value="InterPro"/>
</dbReference>
<dbReference type="EMBL" id="JAHESC010000002">
    <property type="protein sequence ID" value="MBT1685374.1"/>
    <property type="molecule type" value="Genomic_DNA"/>
</dbReference>
<keyword evidence="3 5" id="KW-0520">NAD</keyword>
<dbReference type="GO" id="GO:0016639">
    <property type="term" value="F:oxidoreductase activity, acting on the CH-NH2 group of donors, NAD or NADP as acceptor"/>
    <property type="evidence" value="ECO:0007669"/>
    <property type="project" value="InterPro"/>
</dbReference>
<dbReference type="Gene3D" id="3.40.50.720">
    <property type="entry name" value="NAD(P)-binding Rossmann-like Domain"/>
    <property type="match status" value="1"/>
</dbReference>
<dbReference type="PANTHER" id="PTHR42722">
    <property type="entry name" value="LEUCINE DEHYDROGENASE"/>
    <property type="match status" value="1"/>
</dbReference>
<evidence type="ECO:0000256" key="3">
    <source>
        <dbReference type="ARBA" id="ARBA00023027"/>
    </source>
</evidence>
<dbReference type="InterPro" id="IPR006097">
    <property type="entry name" value="Glu/Leu/Phe/Val/Trp_DH_dimer"/>
</dbReference>
<proteinExistence type="inferred from homology"/>
<dbReference type="InterPro" id="IPR036291">
    <property type="entry name" value="NAD(P)-bd_dom_sf"/>
</dbReference>
<keyword evidence="5" id="KW-0547">Nucleotide-binding</keyword>
<keyword evidence="2 6" id="KW-0560">Oxidoreductase</keyword>
<dbReference type="SMART" id="SM00839">
    <property type="entry name" value="ELFV_dehydrog"/>
    <property type="match status" value="1"/>
</dbReference>
<evidence type="ECO:0000256" key="4">
    <source>
        <dbReference type="PIRSR" id="PIRSR000188-1"/>
    </source>
</evidence>
<accession>A0AAP2D4U9</accession>
<dbReference type="AlphaFoldDB" id="A0AAP2D4U9"/>
<feature type="active site" description="Proton donor/acceptor" evidence="4">
    <location>
        <position position="91"/>
    </location>
</feature>
<dbReference type="PANTHER" id="PTHR42722:SF1">
    <property type="entry name" value="VALINE DEHYDROGENASE"/>
    <property type="match status" value="1"/>
</dbReference>
<dbReference type="FunFam" id="3.40.50.10860:FF:000010">
    <property type="entry name" value="Leucine dehydrogenase"/>
    <property type="match status" value="1"/>
</dbReference>
<dbReference type="InterPro" id="IPR046346">
    <property type="entry name" value="Aminoacid_DH-like_N_sf"/>
</dbReference>
<dbReference type="GO" id="GO:0000166">
    <property type="term" value="F:nucleotide binding"/>
    <property type="evidence" value="ECO:0007669"/>
    <property type="project" value="UniProtKB-KW"/>
</dbReference>
<evidence type="ECO:0000256" key="2">
    <source>
        <dbReference type="ARBA" id="ARBA00023002"/>
    </source>
</evidence>
<comment type="similarity">
    <text evidence="1 6">Belongs to the Glu/Leu/Phe/Val dehydrogenases family.</text>
</comment>
<dbReference type="RefSeq" id="WP_254088623.1">
    <property type="nucleotide sequence ID" value="NZ_JAHESC010000002.1"/>
</dbReference>
<evidence type="ECO:0000256" key="1">
    <source>
        <dbReference type="ARBA" id="ARBA00006382"/>
    </source>
</evidence>
<comment type="caution">
    <text evidence="8">The sequence shown here is derived from an EMBL/GenBank/DDBJ whole genome shotgun (WGS) entry which is preliminary data.</text>
</comment>
<dbReference type="Pfam" id="PF00208">
    <property type="entry name" value="ELFV_dehydrog"/>
    <property type="match status" value="1"/>
</dbReference>
<evidence type="ECO:0000256" key="5">
    <source>
        <dbReference type="PIRSR" id="PIRSR000188-2"/>
    </source>
</evidence>
<feature type="binding site" evidence="5">
    <location>
        <begin position="191"/>
        <end position="196"/>
    </location>
    <ligand>
        <name>NAD(+)</name>
        <dbReference type="ChEBI" id="CHEBI:57540"/>
    </ligand>
</feature>
<evidence type="ECO:0000313" key="8">
    <source>
        <dbReference type="EMBL" id="MBT1685374.1"/>
    </source>
</evidence>
<dbReference type="InterPro" id="IPR006096">
    <property type="entry name" value="Glu/Leu/Phe/Val/Trp_DH_C"/>
</dbReference>
<feature type="domain" description="Glutamate/phenylalanine/leucine/valine/L-tryptophan dehydrogenase C-terminal" evidence="7">
    <location>
        <begin position="155"/>
        <end position="364"/>
    </location>
</feature>
<protein>
    <submittedName>
        <fullName evidence="8">Glu/Leu/Phe/Val dehydrogenase</fullName>
    </submittedName>
</protein>
<sequence length="366" mass="40035">MEIKELEKVQEGSIFGTLTQLGHEQVVWCHDQATGLKAIIAIHNTVLGPALGGTRMWHYASEQEALTDVLRLSRGMTFKAAISGINLGGGKAVIMGDAKTMKTEAFLRRFGKFVNSLNGKYITAEDVNMKTADMEYISMETKHVTGLPESMGGGGDPSPVTAYGVYLGMKAAVKKAFGSDSLAHKTIGVQGVGQVGMHLVEHLVKENANVFITDISEDRMKEVAARYGVRTVGQEKIYDLDMDIYAPCALGASINDETIGRLKCQVIAGAANNQLKDDVKHGYMLVDRSITYAPDFLINAGGLMNVYHEHLGNYNRKRVLEQAENIYATCLNTLSFAAQEKLSPQEAAMQLAEKRIQDIGRLRMSR</sequence>
<dbReference type="InterPro" id="IPR006095">
    <property type="entry name" value="Glu/Leu/Phe/Val/Trp_DH"/>
</dbReference>
<evidence type="ECO:0000259" key="7">
    <source>
        <dbReference type="SMART" id="SM00839"/>
    </source>
</evidence>
<dbReference type="PRINTS" id="PR00082">
    <property type="entry name" value="GLFDHDRGNASE"/>
</dbReference>
<dbReference type="Pfam" id="PF02812">
    <property type="entry name" value="ELFV_dehydrog_N"/>
    <property type="match status" value="1"/>
</dbReference>